<evidence type="ECO:0000313" key="1">
    <source>
        <dbReference type="EMBL" id="MBF9239701.1"/>
    </source>
</evidence>
<dbReference type="Proteomes" id="UP000597617">
    <property type="component" value="Unassembled WGS sequence"/>
</dbReference>
<name>A0ABS0IMW0_9BACT</name>
<proteinExistence type="predicted"/>
<evidence type="ECO:0000313" key="2">
    <source>
        <dbReference type="Proteomes" id="UP000597617"/>
    </source>
</evidence>
<accession>A0ABS0IMW0</accession>
<dbReference type="RefSeq" id="WP_196284051.1">
    <property type="nucleotide sequence ID" value="NZ_JADQDQ010000016.1"/>
</dbReference>
<sequence>MSDAATDFYHKKTDAELLFFVEHPDYYQETLVDAARRELRRRGVAPTAPLAAAAPLPEIIESKPWGKIVGLGLGLLVLGGGTYFLQQRSSAQEAALQARQEAKRRLPPPRLVEVATSAIPNYDGVVAQTVAQQLRKVPTAEKANAQHLRQYRELAKRFWTAQTKTEYVLDKARQGKFDAALVGHIESVEAAWEPWRKATVYGYKLGPVMATHLDLMTRVANQQQEGLADLYLVARNPQPFENEKTERREADVSDLLSGLLPKSPVTGRAYNTMVRRVQL</sequence>
<organism evidence="1 2">
    <name type="scientific">Hymenobacter jeongseonensis</name>
    <dbReference type="NCBI Taxonomy" id="2791027"/>
    <lineage>
        <taxon>Bacteria</taxon>
        <taxon>Pseudomonadati</taxon>
        <taxon>Bacteroidota</taxon>
        <taxon>Cytophagia</taxon>
        <taxon>Cytophagales</taxon>
        <taxon>Hymenobacteraceae</taxon>
        <taxon>Hymenobacter</taxon>
    </lineage>
</organism>
<protein>
    <submittedName>
        <fullName evidence="1">Uncharacterized protein</fullName>
    </submittedName>
</protein>
<keyword evidence="2" id="KW-1185">Reference proteome</keyword>
<reference evidence="1 2" key="1">
    <citation type="submission" date="2020-11" db="EMBL/GenBank/DDBJ databases">
        <authorList>
            <person name="Kim M.K."/>
        </authorList>
    </citation>
    <scope>NUCLEOTIDE SEQUENCE [LARGE SCALE GENOMIC DNA]</scope>
    <source>
        <strain evidence="1 2">BT683</strain>
    </source>
</reference>
<gene>
    <name evidence="1" type="ORF">I2I05_20075</name>
</gene>
<comment type="caution">
    <text evidence="1">The sequence shown here is derived from an EMBL/GenBank/DDBJ whole genome shotgun (WGS) entry which is preliminary data.</text>
</comment>
<dbReference type="EMBL" id="JADQDQ010000016">
    <property type="protein sequence ID" value="MBF9239701.1"/>
    <property type="molecule type" value="Genomic_DNA"/>
</dbReference>